<dbReference type="CDD" id="cd01573">
    <property type="entry name" value="modD_like"/>
    <property type="match status" value="1"/>
</dbReference>
<dbReference type="Gene3D" id="3.90.1170.20">
    <property type="entry name" value="Quinolinate phosphoribosyl transferase, N-terminal domain"/>
    <property type="match status" value="1"/>
</dbReference>
<evidence type="ECO:0000256" key="1">
    <source>
        <dbReference type="ARBA" id="ARBA00009400"/>
    </source>
</evidence>
<dbReference type="SUPFAM" id="SSF51690">
    <property type="entry name" value="Nicotinate/Quinolinate PRTase C-terminal domain-like"/>
    <property type="match status" value="1"/>
</dbReference>
<keyword evidence="3 5" id="KW-0328">Glycosyltransferase</keyword>
<dbReference type="PANTHER" id="PTHR32179">
    <property type="entry name" value="NICOTINATE-NUCLEOTIDE PYROPHOSPHORYLASE [CARBOXYLATING]"/>
    <property type="match status" value="1"/>
</dbReference>
<dbReference type="PIRSF" id="PIRSF006250">
    <property type="entry name" value="NadC_ModD"/>
    <property type="match status" value="1"/>
</dbReference>
<dbReference type="InterPro" id="IPR027277">
    <property type="entry name" value="NadC/ModD"/>
</dbReference>
<proteinExistence type="inferred from homology"/>
<evidence type="ECO:0000313" key="9">
    <source>
        <dbReference type="Proteomes" id="UP000295733"/>
    </source>
</evidence>
<evidence type="ECO:0000259" key="6">
    <source>
        <dbReference type="Pfam" id="PF01729"/>
    </source>
</evidence>
<dbReference type="Gene3D" id="3.20.20.70">
    <property type="entry name" value="Aldolase class I"/>
    <property type="match status" value="1"/>
</dbReference>
<dbReference type="InterPro" id="IPR006242">
    <property type="entry name" value="ModD"/>
</dbReference>
<dbReference type="InterPro" id="IPR022412">
    <property type="entry name" value="Quinolinate_PRibosylTrfase_N"/>
</dbReference>
<dbReference type="GO" id="GO:0034213">
    <property type="term" value="P:quinolinate catabolic process"/>
    <property type="evidence" value="ECO:0007669"/>
    <property type="project" value="TreeGrafter"/>
</dbReference>
<dbReference type="OrthoDB" id="8216773at2"/>
<dbReference type="GO" id="GO:0005737">
    <property type="term" value="C:cytoplasm"/>
    <property type="evidence" value="ECO:0007669"/>
    <property type="project" value="TreeGrafter"/>
</dbReference>
<feature type="domain" description="Quinolinate phosphoribosyl transferase C-terminal" evidence="6">
    <location>
        <begin position="106"/>
        <end position="273"/>
    </location>
</feature>
<comment type="caution">
    <text evidence="8">The sequence shown here is derived from an EMBL/GenBank/DDBJ whole genome shotgun (WGS) entry which is preliminary data.</text>
</comment>
<evidence type="ECO:0000313" key="8">
    <source>
        <dbReference type="EMBL" id="TCP23246.1"/>
    </source>
</evidence>
<dbReference type="RefSeq" id="WP_132602395.1">
    <property type="nucleotide sequence ID" value="NZ_NRRP01000002.1"/>
</dbReference>
<evidence type="ECO:0000256" key="3">
    <source>
        <dbReference type="ARBA" id="ARBA00022676"/>
    </source>
</evidence>
<dbReference type="AlphaFoldDB" id="A0A4V2SLF7"/>
<dbReference type="EMBL" id="SLXL01000004">
    <property type="protein sequence ID" value="TCP23246.1"/>
    <property type="molecule type" value="Genomic_DNA"/>
</dbReference>
<dbReference type="Pfam" id="PF02749">
    <property type="entry name" value="QRPTase_N"/>
    <property type="match status" value="1"/>
</dbReference>
<comment type="similarity">
    <text evidence="1 5">Belongs to the NadC/ModD family.</text>
</comment>
<dbReference type="InterPro" id="IPR036068">
    <property type="entry name" value="Nicotinate_pribotase-like_C"/>
</dbReference>
<organism evidence="8 9">
    <name type="scientific">Rhodovulum adriaticum</name>
    <name type="common">Rhodopseudomonas adriatica</name>
    <dbReference type="NCBI Taxonomy" id="35804"/>
    <lineage>
        <taxon>Bacteria</taxon>
        <taxon>Pseudomonadati</taxon>
        <taxon>Pseudomonadota</taxon>
        <taxon>Alphaproteobacteria</taxon>
        <taxon>Rhodobacterales</taxon>
        <taxon>Paracoccaceae</taxon>
        <taxon>Rhodovulum</taxon>
    </lineage>
</organism>
<reference evidence="8 9" key="1">
    <citation type="submission" date="2019-03" db="EMBL/GenBank/DDBJ databases">
        <title>Genomic Encyclopedia of Type Strains, Phase IV (KMG-IV): sequencing the most valuable type-strain genomes for metagenomic binning, comparative biology and taxonomic classification.</title>
        <authorList>
            <person name="Goeker M."/>
        </authorList>
    </citation>
    <scope>NUCLEOTIDE SEQUENCE [LARGE SCALE GENOMIC DNA]</scope>
    <source>
        <strain evidence="8 9">DSM 2781</strain>
    </source>
</reference>
<keyword evidence="4 5" id="KW-0808">Transferase</keyword>
<dbReference type="InterPro" id="IPR002638">
    <property type="entry name" value="Quinolinate_PRibosylTrfase_C"/>
</dbReference>
<dbReference type="NCBIfam" id="TIGR01334">
    <property type="entry name" value="modD"/>
    <property type="match status" value="1"/>
</dbReference>
<dbReference type="Proteomes" id="UP000295733">
    <property type="component" value="Unassembled WGS sequence"/>
</dbReference>
<dbReference type="GO" id="GO:0009435">
    <property type="term" value="P:NAD+ biosynthetic process"/>
    <property type="evidence" value="ECO:0007669"/>
    <property type="project" value="InterPro"/>
</dbReference>
<dbReference type="GO" id="GO:0004514">
    <property type="term" value="F:nicotinate-nucleotide diphosphorylase (carboxylating) activity"/>
    <property type="evidence" value="ECO:0007669"/>
    <property type="project" value="InterPro"/>
</dbReference>
<name>A0A4V2SLF7_RHOAD</name>
<evidence type="ECO:0000256" key="5">
    <source>
        <dbReference type="PIRNR" id="PIRNR006250"/>
    </source>
</evidence>
<gene>
    <name evidence="8" type="ORF">EV656_104221</name>
</gene>
<dbReference type="SUPFAM" id="SSF54675">
    <property type="entry name" value="Nicotinate/Quinolinate PRTase N-terminal domain-like"/>
    <property type="match status" value="1"/>
</dbReference>
<sequence>MLPLDDDTLLRLLKEDIPYGDLTTRSLGIGAMPGLLTMRARGPMTVCGSEEAARIFALLGAKAEVLAPTGARVAAGAPLARVEGRAEALHSGWKVAQTLTEWASGIATSATAIVDAARAVAPAIAVACTRKPAPATRALSLRAVVAGGAQVHRTGLSDTVLLFAEHRAFGGPDALHAQIALLRDRCPERRVVVEVETLDEARRAAQAGADVIQLEKFAPEAVADTAAALTDWPGCLAAAGGINATNAAAYAQTGANVLVTSAPYYAKPADVSVTIEPA</sequence>
<dbReference type="InterPro" id="IPR013785">
    <property type="entry name" value="Aldolase_TIM"/>
</dbReference>
<dbReference type="Pfam" id="PF01729">
    <property type="entry name" value="QRPTase_C"/>
    <property type="match status" value="1"/>
</dbReference>
<dbReference type="PANTHER" id="PTHR32179:SF4">
    <property type="entry name" value="PYROPHOSPHORYLASE MODD-RELATED"/>
    <property type="match status" value="1"/>
</dbReference>
<evidence type="ECO:0000256" key="2">
    <source>
        <dbReference type="ARBA" id="ARBA00019205"/>
    </source>
</evidence>
<accession>A0A4V2SLF7</accession>
<evidence type="ECO:0000259" key="7">
    <source>
        <dbReference type="Pfam" id="PF02749"/>
    </source>
</evidence>
<protein>
    <recommendedName>
        <fullName evidence="2">Putative pyrophosphorylase ModD</fullName>
    </recommendedName>
</protein>
<keyword evidence="9" id="KW-1185">Reference proteome</keyword>
<evidence type="ECO:0000256" key="4">
    <source>
        <dbReference type="ARBA" id="ARBA00022679"/>
    </source>
</evidence>
<dbReference type="InterPro" id="IPR037128">
    <property type="entry name" value="Quinolinate_PRibosylTase_N_sf"/>
</dbReference>
<dbReference type="FunFam" id="3.20.20.70:FF:000030">
    <property type="entry name" value="Nicotinate-nucleotide pyrophosphorylase, carboxylating"/>
    <property type="match status" value="1"/>
</dbReference>
<feature type="domain" description="Quinolinate phosphoribosyl transferase N-terminal" evidence="7">
    <location>
        <begin position="21"/>
        <end position="104"/>
    </location>
</feature>